<evidence type="ECO:0000256" key="4">
    <source>
        <dbReference type="ARBA" id="ARBA00022692"/>
    </source>
</evidence>
<evidence type="ECO:0000256" key="10">
    <source>
        <dbReference type="ARBA" id="ARBA00023136"/>
    </source>
</evidence>
<keyword evidence="4" id="KW-0812">Transmembrane</keyword>
<dbReference type="EMBL" id="JBEDUW010000003">
    <property type="protein sequence ID" value="KAK9941031.1"/>
    <property type="molecule type" value="Genomic_DNA"/>
</dbReference>
<evidence type="ECO:0000256" key="8">
    <source>
        <dbReference type="ARBA" id="ARBA00023004"/>
    </source>
</evidence>
<evidence type="ECO:0000256" key="1">
    <source>
        <dbReference type="ARBA" id="ARBA00004167"/>
    </source>
</evidence>
<evidence type="ECO:0000256" key="6">
    <source>
        <dbReference type="ARBA" id="ARBA00022989"/>
    </source>
</evidence>
<dbReference type="GO" id="GO:0004497">
    <property type="term" value="F:monooxygenase activity"/>
    <property type="evidence" value="ECO:0007669"/>
    <property type="project" value="UniProtKB-KW"/>
</dbReference>
<dbReference type="SUPFAM" id="SSF48264">
    <property type="entry name" value="Cytochrome P450"/>
    <property type="match status" value="1"/>
</dbReference>
<evidence type="ECO:0000256" key="2">
    <source>
        <dbReference type="ARBA" id="ARBA00010617"/>
    </source>
</evidence>
<keyword evidence="8" id="KW-0408">Iron</keyword>
<evidence type="ECO:0000313" key="12">
    <source>
        <dbReference type="Proteomes" id="UP001457282"/>
    </source>
</evidence>
<sequence>MAPELYMEKVKGMINLITESSNTLVDLWNSKIEAGKGVADIKIDYDMRRFSGDVISRACFGSSYTKGVQIFDKIRQLQEAMGRKAFVTGIPGIRHLPTKSNREAWALENEVASLILQLVKERQATGFGKTYCK</sequence>
<dbReference type="GO" id="GO:0005506">
    <property type="term" value="F:iron ion binding"/>
    <property type="evidence" value="ECO:0007669"/>
    <property type="project" value="InterPro"/>
</dbReference>
<gene>
    <name evidence="11" type="ORF">M0R45_017660</name>
</gene>
<dbReference type="PANTHER" id="PTHR24282:SF196">
    <property type="entry name" value="CYTOCHROME P450 714C2"/>
    <property type="match status" value="1"/>
</dbReference>
<reference evidence="11 12" key="1">
    <citation type="journal article" date="2023" name="G3 (Bethesda)">
        <title>A chromosome-length genome assembly and annotation of blackberry (Rubus argutus, cv. 'Hillquist').</title>
        <authorList>
            <person name="Bruna T."/>
            <person name="Aryal R."/>
            <person name="Dudchenko O."/>
            <person name="Sargent D.J."/>
            <person name="Mead D."/>
            <person name="Buti M."/>
            <person name="Cavallini A."/>
            <person name="Hytonen T."/>
            <person name="Andres J."/>
            <person name="Pham M."/>
            <person name="Weisz D."/>
            <person name="Mascagni F."/>
            <person name="Usai G."/>
            <person name="Natali L."/>
            <person name="Bassil N."/>
            <person name="Fernandez G.E."/>
            <person name="Lomsadze A."/>
            <person name="Armour M."/>
            <person name="Olukolu B."/>
            <person name="Poorten T."/>
            <person name="Britton C."/>
            <person name="Davik J."/>
            <person name="Ashrafi H."/>
            <person name="Aiden E.L."/>
            <person name="Borodovsky M."/>
            <person name="Worthington M."/>
        </authorList>
    </citation>
    <scope>NUCLEOTIDE SEQUENCE [LARGE SCALE GENOMIC DNA]</scope>
    <source>
        <strain evidence="11">PI 553951</strain>
    </source>
</reference>
<keyword evidence="10" id="KW-0472">Membrane</keyword>
<keyword evidence="9" id="KW-0503">Monooxygenase</keyword>
<accession>A0AAW1XX38</accession>
<dbReference type="InterPro" id="IPR001128">
    <property type="entry name" value="Cyt_P450"/>
</dbReference>
<evidence type="ECO:0000313" key="11">
    <source>
        <dbReference type="EMBL" id="KAK9941031.1"/>
    </source>
</evidence>
<keyword evidence="7" id="KW-0560">Oxidoreductase</keyword>
<evidence type="ECO:0000256" key="9">
    <source>
        <dbReference type="ARBA" id="ARBA00023033"/>
    </source>
</evidence>
<dbReference type="PANTHER" id="PTHR24282">
    <property type="entry name" value="CYTOCHROME P450 FAMILY MEMBER"/>
    <property type="match status" value="1"/>
</dbReference>
<evidence type="ECO:0000256" key="5">
    <source>
        <dbReference type="ARBA" id="ARBA00022723"/>
    </source>
</evidence>
<dbReference type="AlphaFoldDB" id="A0AAW1XX38"/>
<keyword evidence="5" id="KW-0479">Metal-binding</keyword>
<dbReference type="InterPro" id="IPR036396">
    <property type="entry name" value="Cyt_P450_sf"/>
</dbReference>
<organism evidence="11 12">
    <name type="scientific">Rubus argutus</name>
    <name type="common">Southern blackberry</name>
    <dbReference type="NCBI Taxonomy" id="59490"/>
    <lineage>
        <taxon>Eukaryota</taxon>
        <taxon>Viridiplantae</taxon>
        <taxon>Streptophyta</taxon>
        <taxon>Embryophyta</taxon>
        <taxon>Tracheophyta</taxon>
        <taxon>Spermatophyta</taxon>
        <taxon>Magnoliopsida</taxon>
        <taxon>eudicotyledons</taxon>
        <taxon>Gunneridae</taxon>
        <taxon>Pentapetalae</taxon>
        <taxon>rosids</taxon>
        <taxon>fabids</taxon>
        <taxon>Rosales</taxon>
        <taxon>Rosaceae</taxon>
        <taxon>Rosoideae</taxon>
        <taxon>Rosoideae incertae sedis</taxon>
        <taxon>Rubus</taxon>
    </lineage>
</organism>
<dbReference type="Proteomes" id="UP001457282">
    <property type="component" value="Unassembled WGS sequence"/>
</dbReference>
<protein>
    <submittedName>
        <fullName evidence="11">Uncharacterized protein</fullName>
    </submittedName>
</protein>
<dbReference type="InterPro" id="IPR050665">
    <property type="entry name" value="Cytochrome_P450_Monooxygen"/>
</dbReference>
<dbReference type="GO" id="GO:0020037">
    <property type="term" value="F:heme binding"/>
    <property type="evidence" value="ECO:0007669"/>
    <property type="project" value="InterPro"/>
</dbReference>
<dbReference type="Gene3D" id="1.10.630.10">
    <property type="entry name" value="Cytochrome P450"/>
    <property type="match status" value="1"/>
</dbReference>
<dbReference type="GO" id="GO:0016705">
    <property type="term" value="F:oxidoreductase activity, acting on paired donors, with incorporation or reduction of molecular oxygen"/>
    <property type="evidence" value="ECO:0007669"/>
    <property type="project" value="InterPro"/>
</dbReference>
<keyword evidence="12" id="KW-1185">Reference proteome</keyword>
<evidence type="ECO:0000256" key="3">
    <source>
        <dbReference type="ARBA" id="ARBA00022617"/>
    </source>
</evidence>
<comment type="subcellular location">
    <subcellularLocation>
        <location evidence="1">Membrane</location>
        <topology evidence="1">Single-pass membrane protein</topology>
    </subcellularLocation>
</comment>
<dbReference type="GO" id="GO:0016020">
    <property type="term" value="C:membrane"/>
    <property type="evidence" value="ECO:0007669"/>
    <property type="project" value="UniProtKB-SubCell"/>
</dbReference>
<keyword evidence="3" id="KW-0349">Heme</keyword>
<proteinExistence type="inferred from homology"/>
<name>A0AAW1XX38_RUBAR</name>
<keyword evidence="6" id="KW-1133">Transmembrane helix</keyword>
<dbReference type="Pfam" id="PF00067">
    <property type="entry name" value="p450"/>
    <property type="match status" value="1"/>
</dbReference>
<comment type="similarity">
    <text evidence="2">Belongs to the cytochrome P450 family.</text>
</comment>
<evidence type="ECO:0000256" key="7">
    <source>
        <dbReference type="ARBA" id="ARBA00023002"/>
    </source>
</evidence>
<comment type="caution">
    <text evidence="11">The sequence shown here is derived from an EMBL/GenBank/DDBJ whole genome shotgun (WGS) entry which is preliminary data.</text>
</comment>